<feature type="domain" description="NADP-dependent oxidoreductase" evidence="1">
    <location>
        <begin position="10"/>
        <end position="291"/>
    </location>
</feature>
<accession>A0AAU7VQX8</accession>
<protein>
    <submittedName>
        <fullName evidence="2">Aldo/keto reductase</fullName>
    </submittedName>
</protein>
<dbReference type="PANTHER" id="PTHR42686:SF1">
    <property type="entry name" value="GH17980P-RELATED"/>
    <property type="match status" value="1"/>
</dbReference>
<dbReference type="Pfam" id="PF00248">
    <property type="entry name" value="Aldo_ket_red"/>
    <property type="match status" value="1"/>
</dbReference>
<evidence type="ECO:0000313" key="2">
    <source>
        <dbReference type="EMBL" id="XBX76459.1"/>
    </source>
</evidence>
<dbReference type="InterPro" id="IPR036812">
    <property type="entry name" value="NAD(P)_OxRdtase_dom_sf"/>
</dbReference>
<dbReference type="InterPro" id="IPR023210">
    <property type="entry name" value="NADP_OxRdtase_dom"/>
</dbReference>
<dbReference type="SUPFAM" id="SSF51430">
    <property type="entry name" value="NAD(P)-linked oxidoreductase"/>
    <property type="match status" value="1"/>
</dbReference>
<dbReference type="EMBL" id="CP158357">
    <property type="protein sequence ID" value="XBX76459.1"/>
    <property type="molecule type" value="Genomic_DNA"/>
</dbReference>
<dbReference type="PANTHER" id="PTHR42686">
    <property type="entry name" value="GH17980P-RELATED"/>
    <property type="match status" value="1"/>
</dbReference>
<dbReference type="AlphaFoldDB" id="A0AAU7VQX8"/>
<organism evidence="2">
    <name type="scientific">Microbacterium sp. A8/3-1</name>
    <dbReference type="NCBI Taxonomy" id="3160749"/>
    <lineage>
        <taxon>Bacteria</taxon>
        <taxon>Bacillati</taxon>
        <taxon>Actinomycetota</taxon>
        <taxon>Actinomycetes</taxon>
        <taxon>Micrococcales</taxon>
        <taxon>Microbacteriaceae</taxon>
        <taxon>Microbacterium</taxon>
    </lineage>
</organism>
<dbReference type="Gene3D" id="3.20.20.100">
    <property type="entry name" value="NADP-dependent oxidoreductase domain"/>
    <property type="match status" value="1"/>
</dbReference>
<reference evidence="2" key="1">
    <citation type="submission" date="2024-06" db="EMBL/GenBank/DDBJ databases">
        <title>Draft genome sequence of Microbacterium sp. strain A8/3-1, isolated from Oxytropis tragacanthoides Fisch. ex DC. Root nodules in the Altai region of Russia.</title>
        <authorList>
            <person name="Sazanova A."/>
            <person name="Guro P."/>
            <person name="Kuznetsova I."/>
            <person name="Belimov A."/>
            <person name="Safronova V."/>
        </authorList>
    </citation>
    <scope>NUCLEOTIDE SEQUENCE</scope>
    <source>
        <strain evidence="2">A8/3-1</strain>
    </source>
</reference>
<dbReference type="GO" id="GO:0005829">
    <property type="term" value="C:cytosol"/>
    <property type="evidence" value="ECO:0007669"/>
    <property type="project" value="TreeGrafter"/>
</dbReference>
<gene>
    <name evidence="2" type="ORF">ABS642_11065</name>
</gene>
<dbReference type="CDD" id="cd19090">
    <property type="entry name" value="AKR_AKR15A-like"/>
    <property type="match status" value="1"/>
</dbReference>
<name>A0AAU7VQX8_9MICO</name>
<dbReference type="GO" id="GO:0016491">
    <property type="term" value="F:oxidoreductase activity"/>
    <property type="evidence" value="ECO:0007669"/>
    <property type="project" value="InterPro"/>
</dbReference>
<dbReference type="RefSeq" id="WP_350350108.1">
    <property type="nucleotide sequence ID" value="NZ_CP158357.1"/>
</dbReference>
<proteinExistence type="predicted"/>
<sequence>MTSRQRPTVLVLGTSGLGSGDEEAAVETAVALLRSEHLIDTSNNYSGGASERILGLGLAALAPEERIAAARRIITKVDRDPETGRFDADRVLRSVEESLGRLGIDTVPLLHLHDPYVVTVREALAPGGAVSALVRLREEGIAATIGVAAGPVPLLQRYLDSELFDAVLCHNRYTLVDRSAASMFRDAHERGWQVFNAAPFGGDLLARGPRAGARYHYRPASEELVDWTAQAELVCTRHGVSLPAVALALSLREETIDGTVVGVSSPARLDALLQLAATPVPDAVWDELDALGPAPSPIDDSGYGDDE</sequence>
<evidence type="ECO:0000259" key="1">
    <source>
        <dbReference type="Pfam" id="PF00248"/>
    </source>
</evidence>
<dbReference type="InterPro" id="IPR020471">
    <property type="entry name" value="AKR"/>
</dbReference>